<accession>A0A0L0TBG3</accession>
<dbReference type="Proteomes" id="UP000054350">
    <property type="component" value="Unassembled WGS sequence"/>
</dbReference>
<proteinExistence type="predicted"/>
<keyword evidence="2" id="KW-1185">Reference proteome</keyword>
<sequence length="451" mass="45419">MTVPSCNTTSCAAEAAFLGFASPAQSFPVRVLSDNITYMYPSALLKQTDLDGLDRVNWPRYDILARFNALYNWYFPDGGATSTGAGTNATSATGGKNSTTTTAAAAAAKQKPYDLEGIALHELCHALGFGIDSQMSLPSFDWGLDVMKVPATPMLMPFADDTPPGQLATEMTDADLASAPLSPTMYRLSRPGIWDRLIVANGSPLSEWTKPIQDAFTRITTGPQASTLRAANGRGFNSLAVVEALLKDSAATAAMSALYHVATSGGANIQIHTSRALLPGKTVVDVESSKDPFAPGVSAAHLAARYNATADFLMIAEDAGMPLAQQIAATVAPPSGIGPATRDVLVALGYTPAGTPFRSIKALAVISQEAFLDGGSAASAGAGAGSGAGAATAGGAAAGGGATAAGTGKTGGVAADGSPVDGASANGAESVVRTGSGMVVAVLAVSMALVL</sequence>
<reference evidence="2" key="2">
    <citation type="submission" date="2009-11" db="EMBL/GenBank/DDBJ databases">
        <title>The Genome Sequence of Allomyces macrogynus strain ATCC 38327.</title>
        <authorList>
            <consortium name="The Broad Institute Genome Sequencing Platform"/>
            <person name="Russ C."/>
            <person name="Cuomo C."/>
            <person name="Shea T."/>
            <person name="Young S.K."/>
            <person name="Zeng Q."/>
            <person name="Koehrsen M."/>
            <person name="Haas B."/>
            <person name="Borodovsky M."/>
            <person name="Guigo R."/>
            <person name="Alvarado L."/>
            <person name="Berlin A."/>
            <person name="Borenstein D."/>
            <person name="Chen Z."/>
            <person name="Engels R."/>
            <person name="Freedman E."/>
            <person name="Gellesch M."/>
            <person name="Goldberg J."/>
            <person name="Griggs A."/>
            <person name="Gujja S."/>
            <person name="Heiman D."/>
            <person name="Hepburn T."/>
            <person name="Howarth C."/>
            <person name="Jen D."/>
            <person name="Larson L."/>
            <person name="Lewis B."/>
            <person name="Mehta T."/>
            <person name="Park D."/>
            <person name="Pearson M."/>
            <person name="Roberts A."/>
            <person name="Saif S."/>
            <person name="Shenoy N."/>
            <person name="Sisk P."/>
            <person name="Stolte C."/>
            <person name="Sykes S."/>
            <person name="Walk T."/>
            <person name="White J."/>
            <person name="Yandava C."/>
            <person name="Burger G."/>
            <person name="Gray M.W."/>
            <person name="Holland P.W.H."/>
            <person name="King N."/>
            <person name="Lang F.B.F."/>
            <person name="Roger A.J."/>
            <person name="Ruiz-Trillo I."/>
            <person name="Lander E."/>
            <person name="Nusbaum C."/>
        </authorList>
    </citation>
    <scope>NUCLEOTIDE SEQUENCE [LARGE SCALE GENOMIC DNA]</scope>
    <source>
        <strain evidence="2">ATCC 38327</strain>
    </source>
</reference>
<gene>
    <name evidence="1" type="ORF">AMAG_15992</name>
</gene>
<dbReference type="AlphaFoldDB" id="A0A0L0TBG3"/>
<protein>
    <submittedName>
        <fullName evidence="1">Uncharacterized protein</fullName>
    </submittedName>
</protein>
<dbReference type="EMBL" id="GG745376">
    <property type="protein sequence ID" value="KNE72051.1"/>
    <property type="molecule type" value="Genomic_DNA"/>
</dbReference>
<evidence type="ECO:0000313" key="2">
    <source>
        <dbReference type="Proteomes" id="UP000054350"/>
    </source>
</evidence>
<dbReference type="OrthoDB" id="73465at2759"/>
<evidence type="ECO:0000313" key="1">
    <source>
        <dbReference type="EMBL" id="KNE72051.1"/>
    </source>
</evidence>
<organism evidence="1 2">
    <name type="scientific">Allomyces macrogynus (strain ATCC 38327)</name>
    <name type="common">Allomyces javanicus var. macrogynus</name>
    <dbReference type="NCBI Taxonomy" id="578462"/>
    <lineage>
        <taxon>Eukaryota</taxon>
        <taxon>Fungi</taxon>
        <taxon>Fungi incertae sedis</taxon>
        <taxon>Blastocladiomycota</taxon>
        <taxon>Blastocladiomycetes</taxon>
        <taxon>Blastocladiales</taxon>
        <taxon>Blastocladiaceae</taxon>
        <taxon>Allomyces</taxon>
    </lineage>
</organism>
<dbReference type="VEuPathDB" id="FungiDB:AMAG_15992"/>
<name>A0A0L0TBG3_ALLM3</name>
<reference evidence="1 2" key="1">
    <citation type="submission" date="2009-11" db="EMBL/GenBank/DDBJ databases">
        <title>Annotation of Allomyces macrogynus ATCC 38327.</title>
        <authorList>
            <consortium name="The Broad Institute Genome Sequencing Platform"/>
            <person name="Russ C."/>
            <person name="Cuomo C."/>
            <person name="Burger G."/>
            <person name="Gray M.W."/>
            <person name="Holland P.W.H."/>
            <person name="King N."/>
            <person name="Lang F.B.F."/>
            <person name="Roger A.J."/>
            <person name="Ruiz-Trillo I."/>
            <person name="Young S.K."/>
            <person name="Zeng Q."/>
            <person name="Gargeya S."/>
            <person name="Fitzgerald M."/>
            <person name="Haas B."/>
            <person name="Abouelleil A."/>
            <person name="Alvarado L."/>
            <person name="Arachchi H.M."/>
            <person name="Berlin A."/>
            <person name="Chapman S.B."/>
            <person name="Gearin G."/>
            <person name="Goldberg J."/>
            <person name="Griggs A."/>
            <person name="Gujja S."/>
            <person name="Hansen M."/>
            <person name="Heiman D."/>
            <person name="Howarth C."/>
            <person name="Larimer J."/>
            <person name="Lui A."/>
            <person name="MacDonald P.J.P."/>
            <person name="McCowen C."/>
            <person name="Montmayeur A."/>
            <person name="Murphy C."/>
            <person name="Neiman D."/>
            <person name="Pearson M."/>
            <person name="Priest M."/>
            <person name="Roberts A."/>
            <person name="Saif S."/>
            <person name="Shea T."/>
            <person name="Sisk P."/>
            <person name="Stolte C."/>
            <person name="Sykes S."/>
            <person name="Wortman J."/>
            <person name="Nusbaum C."/>
            <person name="Birren B."/>
        </authorList>
    </citation>
    <scope>NUCLEOTIDE SEQUENCE [LARGE SCALE GENOMIC DNA]</scope>
    <source>
        <strain evidence="1 2">ATCC 38327</strain>
    </source>
</reference>